<dbReference type="EMBL" id="KN832882">
    <property type="protein sequence ID" value="KIM97286.1"/>
    <property type="molecule type" value="Genomic_DNA"/>
</dbReference>
<evidence type="ECO:0000313" key="5">
    <source>
        <dbReference type="Proteomes" id="UP000054321"/>
    </source>
</evidence>
<keyword evidence="5" id="KW-1185">Reference proteome</keyword>
<evidence type="ECO:0000259" key="3">
    <source>
        <dbReference type="PROSITE" id="PS50048"/>
    </source>
</evidence>
<dbReference type="PANTHER" id="PTHR31644:SF3">
    <property type="entry name" value="ZN(II)2CYS6 TRANSCRIPTION FACTOR (EUROFUNG)"/>
    <property type="match status" value="1"/>
</dbReference>
<dbReference type="STRING" id="913774.A0A0C3H494"/>
<feature type="domain" description="Zn(2)-C6 fungal-type" evidence="3">
    <location>
        <begin position="13"/>
        <end position="46"/>
    </location>
</feature>
<dbReference type="Pfam" id="PF00172">
    <property type="entry name" value="Zn_clus"/>
    <property type="match status" value="1"/>
</dbReference>
<accession>A0A0C3H494</accession>
<reference evidence="4 5" key="1">
    <citation type="submission" date="2014-04" db="EMBL/GenBank/DDBJ databases">
        <authorList>
            <consortium name="DOE Joint Genome Institute"/>
            <person name="Kuo A."/>
            <person name="Martino E."/>
            <person name="Perotto S."/>
            <person name="Kohler A."/>
            <person name="Nagy L.G."/>
            <person name="Floudas D."/>
            <person name="Copeland A."/>
            <person name="Barry K.W."/>
            <person name="Cichocki N."/>
            <person name="Veneault-Fourrey C."/>
            <person name="LaButti K."/>
            <person name="Lindquist E.A."/>
            <person name="Lipzen A."/>
            <person name="Lundell T."/>
            <person name="Morin E."/>
            <person name="Murat C."/>
            <person name="Sun H."/>
            <person name="Tunlid A."/>
            <person name="Henrissat B."/>
            <person name="Grigoriev I.V."/>
            <person name="Hibbett D.S."/>
            <person name="Martin F."/>
            <person name="Nordberg H.P."/>
            <person name="Cantor M.N."/>
            <person name="Hua S.X."/>
        </authorList>
    </citation>
    <scope>NUCLEOTIDE SEQUENCE [LARGE SCALE GENOMIC DNA]</scope>
    <source>
        <strain evidence="4 5">Zn</strain>
    </source>
</reference>
<dbReference type="Gene3D" id="4.10.240.10">
    <property type="entry name" value="Zn(2)-C6 fungal-type DNA-binding domain"/>
    <property type="match status" value="1"/>
</dbReference>
<dbReference type="InParanoid" id="A0A0C3H494"/>
<protein>
    <recommendedName>
        <fullName evidence="3">Zn(2)-C6 fungal-type domain-containing protein</fullName>
    </recommendedName>
</protein>
<dbReference type="GO" id="GO:0000981">
    <property type="term" value="F:DNA-binding transcription factor activity, RNA polymerase II-specific"/>
    <property type="evidence" value="ECO:0007669"/>
    <property type="project" value="InterPro"/>
</dbReference>
<dbReference type="GO" id="GO:0008270">
    <property type="term" value="F:zinc ion binding"/>
    <property type="evidence" value="ECO:0007669"/>
    <property type="project" value="InterPro"/>
</dbReference>
<evidence type="ECO:0000313" key="4">
    <source>
        <dbReference type="EMBL" id="KIM97286.1"/>
    </source>
</evidence>
<name>A0A0C3H494_OIDMZ</name>
<dbReference type="SMART" id="SM00066">
    <property type="entry name" value="GAL4"/>
    <property type="match status" value="1"/>
</dbReference>
<organism evidence="4 5">
    <name type="scientific">Oidiodendron maius (strain Zn)</name>
    <dbReference type="NCBI Taxonomy" id="913774"/>
    <lineage>
        <taxon>Eukaryota</taxon>
        <taxon>Fungi</taxon>
        <taxon>Dikarya</taxon>
        <taxon>Ascomycota</taxon>
        <taxon>Pezizomycotina</taxon>
        <taxon>Leotiomycetes</taxon>
        <taxon>Leotiomycetes incertae sedis</taxon>
        <taxon>Myxotrichaceae</taxon>
        <taxon>Oidiodendron</taxon>
    </lineage>
</organism>
<gene>
    <name evidence="4" type="ORF">OIDMADRAFT_105653</name>
</gene>
<dbReference type="AlphaFoldDB" id="A0A0C3H494"/>
<keyword evidence="1" id="KW-0539">Nucleus</keyword>
<dbReference type="InterPro" id="IPR052780">
    <property type="entry name" value="AAA_Catabolism_Regulators"/>
</dbReference>
<evidence type="ECO:0000256" key="1">
    <source>
        <dbReference type="ARBA" id="ARBA00023242"/>
    </source>
</evidence>
<dbReference type="InterPro" id="IPR001138">
    <property type="entry name" value="Zn2Cys6_DnaBD"/>
</dbReference>
<dbReference type="InterPro" id="IPR036864">
    <property type="entry name" value="Zn2-C6_fun-type_DNA-bd_sf"/>
</dbReference>
<dbReference type="PANTHER" id="PTHR31644">
    <property type="entry name" value="TRANSCRIPTIONAL ACTIVATOR ARO80-RELATED"/>
    <property type="match status" value="1"/>
</dbReference>
<dbReference type="PROSITE" id="PS00463">
    <property type="entry name" value="ZN2_CY6_FUNGAL_1"/>
    <property type="match status" value="1"/>
</dbReference>
<dbReference type="GO" id="GO:0009074">
    <property type="term" value="P:aromatic amino acid family catabolic process"/>
    <property type="evidence" value="ECO:0007669"/>
    <property type="project" value="TreeGrafter"/>
</dbReference>
<dbReference type="GO" id="GO:0005634">
    <property type="term" value="C:nucleus"/>
    <property type="evidence" value="ECO:0007669"/>
    <property type="project" value="TreeGrafter"/>
</dbReference>
<dbReference type="GO" id="GO:0045944">
    <property type="term" value="P:positive regulation of transcription by RNA polymerase II"/>
    <property type="evidence" value="ECO:0007669"/>
    <property type="project" value="TreeGrafter"/>
</dbReference>
<dbReference type="CDD" id="cd12148">
    <property type="entry name" value="fungal_TF_MHR"/>
    <property type="match status" value="1"/>
</dbReference>
<reference evidence="5" key="2">
    <citation type="submission" date="2015-01" db="EMBL/GenBank/DDBJ databases">
        <title>Evolutionary Origins and Diversification of the Mycorrhizal Mutualists.</title>
        <authorList>
            <consortium name="DOE Joint Genome Institute"/>
            <consortium name="Mycorrhizal Genomics Consortium"/>
            <person name="Kohler A."/>
            <person name="Kuo A."/>
            <person name="Nagy L.G."/>
            <person name="Floudas D."/>
            <person name="Copeland A."/>
            <person name="Barry K.W."/>
            <person name="Cichocki N."/>
            <person name="Veneault-Fourrey C."/>
            <person name="LaButti K."/>
            <person name="Lindquist E.A."/>
            <person name="Lipzen A."/>
            <person name="Lundell T."/>
            <person name="Morin E."/>
            <person name="Murat C."/>
            <person name="Riley R."/>
            <person name="Ohm R."/>
            <person name="Sun H."/>
            <person name="Tunlid A."/>
            <person name="Henrissat B."/>
            <person name="Grigoriev I.V."/>
            <person name="Hibbett D.S."/>
            <person name="Martin F."/>
        </authorList>
    </citation>
    <scope>NUCLEOTIDE SEQUENCE [LARGE SCALE GENOMIC DNA]</scope>
    <source>
        <strain evidence="5">Zn</strain>
    </source>
</reference>
<proteinExistence type="predicted"/>
<dbReference type="Proteomes" id="UP000054321">
    <property type="component" value="Unassembled WGS sequence"/>
</dbReference>
<dbReference type="OrthoDB" id="2262349at2759"/>
<dbReference type="HOGENOM" id="CLU_007201_2_0_1"/>
<evidence type="ECO:0000256" key="2">
    <source>
        <dbReference type="SAM" id="MobiDB-lite"/>
    </source>
</evidence>
<feature type="region of interest" description="Disordered" evidence="2">
    <location>
        <begin position="56"/>
        <end position="103"/>
    </location>
</feature>
<dbReference type="PROSITE" id="PS50048">
    <property type="entry name" value="ZN2_CY6_FUNGAL_2"/>
    <property type="match status" value="1"/>
</dbReference>
<dbReference type="SUPFAM" id="SSF57701">
    <property type="entry name" value="Zn2/Cys6 DNA-binding domain"/>
    <property type="match status" value="1"/>
</dbReference>
<dbReference type="CDD" id="cd00067">
    <property type="entry name" value="GAL4"/>
    <property type="match status" value="1"/>
</dbReference>
<sequence>MSKPRESQRTYKACTPCRDRKVRCDLDLNGRPPCVRCRRQQKDCVFSDTQIRAKRARHHLQDHSVDSHVSIGQPSIQDDHRVSQTDTSSPAGERVPYTNPLHSATERLPSNLDHFQHESPSSSGVADSVIRTVVSTGNDALNILFEAASRDPNPIANGTGTYVHERIPQQMSSIGTSPSDASPGIPSPGSEVLKIWETCRFVTMGWLTAKDAVMYIDLFFRNMSELSPIMTDYYSYHEHHGELIAHEPMLCCTILLASSRYHVLPGLAGLSKGYFLHNRLWKHWENLMMRVIFGQEKHSKTSMRTVGTIEALLLMSEWHPRSIHFPPEGYGWDSDLILPCSHHRNEAREETTPSNQWLEEVVEPIRRSDQMSWMLLGSAVSLAQKLGIFDSHDRWRNHPPSDESSDTIELLLQRGLRIKKLLHVYMDQLASRLGCTSLIPQSLSFAVAKPLDPSSMSTEEQWDLFMSAWMGLTKLLKSMSDAFFVSTTSTRHHLLSGRYIGLLDHFRPLLAQWREKNLDKHHLKDALSEILFIEYQYVRIFMNSLGIQAVVERALVDSNLGIALDYGQPIDMGDVDYEFIQEVISGSCKILEKVTSLAESGALRFTPFRFYIRVTSSSVFLLKALSLGVRNTQLQTSLNILDRSIQALKSCTLDDMHLAPGYASLLEIHVSRLRRHFIVSSRHPHFSRGVTRPGSPEHSSMPLTEHMESITAQEPRGDTLGMDYSLHGISEDDWLSLPFDPSMAPFGIAGDQTFPGFEEGALNFVWNLPP</sequence>
<dbReference type="FunCoup" id="A0A0C3H494">
    <property type="interactions" value="330"/>
</dbReference>